<comment type="pathway">
    <text evidence="1">Metabolic intermediate biosynthesis; chorismate biosynthesis; chorismate from D-erythrose 4-phosphate and phosphoenolpyruvate: step 4/7.</text>
</comment>
<dbReference type="STRING" id="1357400.HMPREF2086_01557"/>
<evidence type="ECO:0000256" key="1">
    <source>
        <dbReference type="ARBA" id="ARBA00004871"/>
    </source>
</evidence>
<dbReference type="Pfam" id="PF08501">
    <property type="entry name" value="Shikimate_dh_N"/>
    <property type="match status" value="1"/>
</dbReference>
<dbReference type="AlphaFoldDB" id="V8C5S5"/>
<dbReference type="GO" id="GO:0009073">
    <property type="term" value="P:aromatic amino acid family biosynthetic process"/>
    <property type="evidence" value="ECO:0007669"/>
    <property type="project" value="UniProtKB-KW"/>
</dbReference>
<dbReference type="SUPFAM" id="SSF53223">
    <property type="entry name" value="Aminoacid dehydrogenase-like, N-terminal domain"/>
    <property type="match status" value="1"/>
</dbReference>
<dbReference type="Gene3D" id="3.40.50.720">
    <property type="entry name" value="NAD(P)-binding Rossmann-like Domain"/>
    <property type="match status" value="1"/>
</dbReference>
<keyword evidence="6" id="KW-1185">Reference proteome</keyword>
<dbReference type="CDD" id="cd01065">
    <property type="entry name" value="NAD_bind_Shikimate_DH"/>
    <property type="match status" value="1"/>
</dbReference>
<name>V8C5S5_9HELI</name>
<evidence type="ECO:0000313" key="6">
    <source>
        <dbReference type="Proteomes" id="UP000018731"/>
    </source>
</evidence>
<dbReference type="PATRIC" id="fig|1357400.3.peg.2093"/>
<dbReference type="PANTHER" id="PTHR21089">
    <property type="entry name" value="SHIKIMATE DEHYDROGENASE"/>
    <property type="match status" value="1"/>
</dbReference>
<keyword evidence="3" id="KW-0057">Aromatic amino acid biosynthesis</keyword>
<dbReference type="eggNOG" id="COG0169">
    <property type="taxonomic scope" value="Bacteria"/>
</dbReference>
<keyword evidence="2" id="KW-0560">Oxidoreductase</keyword>
<dbReference type="EMBL" id="AZJI01000007">
    <property type="protein sequence ID" value="ETD22758.1"/>
    <property type="molecule type" value="Genomic_DNA"/>
</dbReference>
<dbReference type="GO" id="GO:0019632">
    <property type="term" value="P:shikimate metabolic process"/>
    <property type="evidence" value="ECO:0007669"/>
    <property type="project" value="TreeGrafter"/>
</dbReference>
<proteinExistence type="predicted"/>
<keyword evidence="3" id="KW-0028">Amino-acid biosynthesis</keyword>
<dbReference type="InterPro" id="IPR046346">
    <property type="entry name" value="Aminoacid_DH-like_N_sf"/>
</dbReference>
<dbReference type="GO" id="GO:0050661">
    <property type="term" value="F:NADP binding"/>
    <property type="evidence" value="ECO:0007669"/>
    <property type="project" value="TreeGrafter"/>
</dbReference>
<dbReference type="GO" id="GO:0009423">
    <property type="term" value="P:chorismate biosynthetic process"/>
    <property type="evidence" value="ECO:0007669"/>
    <property type="project" value="TreeGrafter"/>
</dbReference>
<organism evidence="5 6">
    <name type="scientific">Helicobacter macacae MIT 99-5501</name>
    <dbReference type="NCBI Taxonomy" id="1357400"/>
    <lineage>
        <taxon>Bacteria</taxon>
        <taxon>Pseudomonadati</taxon>
        <taxon>Campylobacterota</taxon>
        <taxon>Epsilonproteobacteria</taxon>
        <taxon>Campylobacterales</taxon>
        <taxon>Helicobacteraceae</taxon>
        <taxon>Helicobacter</taxon>
    </lineage>
</organism>
<dbReference type="Proteomes" id="UP000018731">
    <property type="component" value="Unassembled WGS sequence"/>
</dbReference>
<dbReference type="InterPro" id="IPR036291">
    <property type="entry name" value="NAD(P)-bd_dom_sf"/>
</dbReference>
<feature type="domain" description="Shikimate dehydrogenase substrate binding N-terminal" evidence="4">
    <location>
        <begin position="11"/>
        <end position="55"/>
    </location>
</feature>
<comment type="caution">
    <text evidence="5">The sequence shown here is derived from an EMBL/GenBank/DDBJ whole genome shotgun (WGS) entry which is preliminary data.</text>
</comment>
<dbReference type="SUPFAM" id="SSF51735">
    <property type="entry name" value="NAD(P)-binding Rossmann-fold domains"/>
    <property type="match status" value="1"/>
</dbReference>
<protein>
    <submittedName>
        <fullName evidence="5">Shikimate 5-dehydrogenase</fullName>
    </submittedName>
</protein>
<dbReference type="PANTHER" id="PTHR21089:SF1">
    <property type="entry name" value="BIFUNCTIONAL 3-DEHYDROQUINATE DEHYDRATASE_SHIKIMATE DEHYDROGENASE, CHLOROPLASTIC"/>
    <property type="match status" value="1"/>
</dbReference>
<dbReference type="InterPro" id="IPR013708">
    <property type="entry name" value="Shikimate_DH-bd_N"/>
</dbReference>
<dbReference type="InterPro" id="IPR022893">
    <property type="entry name" value="Shikimate_DH_fam"/>
</dbReference>
<accession>V8C5S5</accession>
<sequence length="249" mass="27451">MYGRFCLDSGENLKNTFFRLNLSGANITVPFKEHALSQADELDSLAQEIGAVNTLVLESSGKLKGYNTDASGFVESIRDFMPNPDFAPRTAKSALVLGAGGSAKAVACILTKYGLEVQVANRSDSKRDFYSSRGIAYHLFSELEARDFDIVINATSASLQGELPLPKNLLSEIFTHCKLAYDLMYSKNLTPFLALAKDCHIDYKDGKDMLLWQAAKALVLFISTENTSNLYQEHQIYALMSQAINSHKA</sequence>
<dbReference type="GO" id="GO:0004764">
    <property type="term" value="F:shikimate 3-dehydrogenase (NADP+) activity"/>
    <property type="evidence" value="ECO:0007669"/>
    <property type="project" value="InterPro"/>
</dbReference>
<evidence type="ECO:0000256" key="3">
    <source>
        <dbReference type="ARBA" id="ARBA00023141"/>
    </source>
</evidence>
<reference evidence="5 6" key="1">
    <citation type="journal article" date="2014" name="Genome Announc.">
        <title>Draft genome sequences of six enterohepatic helicobacter species isolated from humans and one from rhesus macaques.</title>
        <authorList>
            <person name="Shen Z."/>
            <person name="Sheh A."/>
            <person name="Young S.K."/>
            <person name="Abouelliel A."/>
            <person name="Ward D.V."/>
            <person name="Earl A.M."/>
            <person name="Fox J.G."/>
        </authorList>
    </citation>
    <scope>NUCLEOTIDE SEQUENCE [LARGE SCALE GENOMIC DNA]</scope>
    <source>
        <strain evidence="5 6">MIT 99-5501</strain>
    </source>
</reference>
<dbReference type="Gene3D" id="3.40.50.10860">
    <property type="entry name" value="Leucine Dehydrogenase, chain A, domain 1"/>
    <property type="match status" value="1"/>
</dbReference>
<dbReference type="NCBIfam" id="NF001316">
    <property type="entry name" value="PRK00258.2-5"/>
    <property type="match status" value="1"/>
</dbReference>
<evidence type="ECO:0000256" key="2">
    <source>
        <dbReference type="ARBA" id="ARBA00023002"/>
    </source>
</evidence>
<gene>
    <name evidence="5" type="ORF">HMPREF2086_01557</name>
</gene>
<dbReference type="HOGENOM" id="CLU_044063_2_0_7"/>
<evidence type="ECO:0000313" key="5">
    <source>
        <dbReference type="EMBL" id="ETD22758.1"/>
    </source>
</evidence>
<dbReference type="GO" id="GO:0005829">
    <property type="term" value="C:cytosol"/>
    <property type="evidence" value="ECO:0007669"/>
    <property type="project" value="TreeGrafter"/>
</dbReference>
<evidence type="ECO:0000259" key="4">
    <source>
        <dbReference type="Pfam" id="PF08501"/>
    </source>
</evidence>